<dbReference type="GO" id="GO:0009252">
    <property type="term" value="P:peptidoglycan biosynthetic process"/>
    <property type="evidence" value="ECO:0007669"/>
    <property type="project" value="UniProtKB-KW"/>
</dbReference>
<evidence type="ECO:0000256" key="2">
    <source>
        <dbReference type="ARBA" id="ARBA00004496"/>
    </source>
</evidence>
<evidence type="ECO:0000256" key="5">
    <source>
        <dbReference type="ARBA" id="ARBA00022490"/>
    </source>
</evidence>
<comment type="cofactor">
    <cofactor evidence="1">
        <name>Mg(2+)</name>
        <dbReference type="ChEBI" id="CHEBI:18420"/>
    </cofactor>
</comment>
<evidence type="ECO:0000256" key="10">
    <source>
        <dbReference type="ARBA" id="ARBA00022842"/>
    </source>
</evidence>
<dbReference type="PANTHER" id="PTHR43584:SF3">
    <property type="entry name" value="BIFUNCTIONAL PROTEIN GLMU"/>
    <property type="match status" value="1"/>
</dbReference>
<keyword evidence="12" id="KW-0573">Peptidoglycan synthesis</keyword>
<dbReference type="GO" id="GO:0003977">
    <property type="term" value="F:UDP-N-acetylglucosamine diphosphorylase activity"/>
    <property type="evidence" value="ECO:0007669"/>
    <property type="project" value="UniProtKB-EC"/>
</dbReference>
<reference evidence="19" key="1">
    <citation type="submission" date="2016-05" db="EMBL/GenBank/DDBJ databases">
        <authorList>
            <person name="Holder M.E."/>
            <person name="Ajami N.J."/>
            <person name="Petrosino J.F."/>
        </authorList>
    </citation>
    <scope>NUCLEOTIDE SEQUENCE [LARGE SCALE GENOMIC DNA]</scope>
    <source>
        <strain evidence="19">ATCC 700696</strain>
    </source>
</reference>
<keyword evidence="11" id="KW-0133">Cell shape</keyword>
<keyword evidence="7" id="KW-0548">Nucleotidyltransferase</keyword>
<evidence type="ECO:0000256" key="17">
    <source>
        <dbReference type="ARBA" id="ARBA00049628"/>
    </source>
</evidence>
<evidence type="ECO:0000256" key="13">
    <source>
        <dbReference type="ARBA" id="ARBA00023315"/>
    </source>
</evidence>
<keyword evidence="10" id="KW-0460">Magnesium</keyword>
<dbReference type="GO" id="GO:0019134">
    <property type="term" value="F:glucosamine-1-phosphate N-acetyltransferase activity"/>
    <property type="evidence" value="ECO:0007669"/>
    <property type="project" value="UniProtKB-EC"/>
</dbReference>
<evidence type="ECO:0000256" key="4">
    <source>
        <dbReference type="ARBA" id="ARBA00007947"/>
    </source>
</evidence>
<gene>
    <name evidence="18" type="ORF">AXF17_05155</name>
</gene>
<dbReference type="Proteomes" id="UP000214689">
    <property type="component" value="Chromosome"/>
</dbReference>
<sequence length="234" mass="25303">MTIEEYRNCESARLESNRRRMEEDGVNFVDIYSAYIDEEVVIEAGATIAQNVTISGKSIIRSGAYIGQSSVLRDAEVGSDSTVEASYIYESKVGAKTSVGPFAYIRPGSVIGDECKVGDFVEVKNSTMGDGSKSSHLTYIGDADIGKNVNLGCGVVFVNYDGNKKYRSKIADDAFIGCNSNLVSPVEVGEGAYVAAATTVTENVPEDALCIGRSRMTTKENWVSNRKILKKDNK</sequence>
<dbReference type="Gene3D" id="2.160.10.10">
    <property type="entry name" value="Hexapeptide repeat proteins"/>
    <property type="match status" value="1"/>
</dbReference>
<organism evidence="18 19">
    <name type="scientific">Mogibacterium pumilum</name>
    <dbReference type="NCBI Taxonomy" id="86332"/>
    <lineage>
        <taxon>Bacteria</taxon>
        <taxon>Bacillati</taxon>
        <taxon>Bacillota</taxon>
        <taxon>Clostridia</taxon>
        <taxon>Peptostreptococcales</taxon>
        <taxon>Anaerovoracaceae</taxon>
        <taxon>Mogibacterium</taxon>
    </lineage>
</organism>
<name>A0A223ASI5_9FIRM</name>
<comment type="catalytic activity">
    <reaction evidence="16">
        <text>N-acetyl-alpha-D-glucosamine 1-phosphate + UTP + H(+) = UDP-N-acetyl-alpha-D-glucosamine + diphosphate</text>
        <dbReference type="Rhea" id="RHEA:13509"/>
        <dbReference type="ChEBI" id="CHEBI:15378"/>
        <dbReference type="ChEBI" id="CHEBI:33019"/>
        <dbReference type="ChEBI" id="CHEBI:46398"/>
        <dbReference type="ChEBI" id="CHEBI:57705"/>
        <dbReference type="ChEBI" id="CHEBI:57776"/>
        <dbReference type="EC" id="2.7.7.23"/>
    </reaction>
</comment>
<dbReference type="Pfam" id="PF00132">
    <property type="entry name" value="Hexapep"/>
    <property type="match status" value="1"/>
</dbReference>
<dbReference type="SUPFAM" id="SSF51161">
    <property type="entry name" value="Trimeric LpxA-like enzymes"/>
    <property type="match status" value="1"/>
</dbReference>
<dbReference type="PROSITE" id="PS00101">
    <property type="entry name" value="HEXAPEP_TRANSFERASES"/>
    <property type="match status" value="1"/>
</dbReference>
<keyword evidence="19" id="KW-1185">Reference proteome</keyword>
<dbReference type="InterPro" id="IPR001451">
    <property type="entry name" value="Hexapep"/>
</dbReference>
<evidence type="ECO:0000256" key="7">
    <source>
        <dbReference type="ARBA" id="ARBA00022695"/>
    </source>
</evidence>
<evidence type="ECO:0000256" key="1">
    <source>
        <dbReference type="ARBA" id="ARBA00001946"/>
    </source>
</evidence>
<dbReference type="InterPro" id="IPR038009">
    <property type="entry name" value="GlmU_C_LbH"/>
</dbReference>
<comment type="similarity">
    <text evidence="3">In the C-terminal section; belongs to the transferase hexapeptide repeat family.</text>
</comment>
<evidence type="ECO:0008006" key="20">
    <source>
        <dbReference type="Google" id="ProtNLM"/>
    </source>
</evidence>
<dbReference type="GO" id="GO:0046872">
    <property type="term" value="F:metal ion binding"/>
    <property type="evidence" value="ECO:0007669"/>
    <property type="project" value="UniProtKB-KW"/>
</dbReference>
<dbReference type="GO" id="GO:0008360">
    <property type="term" value="P:regulation of cell shape"/>
    <property type="evidence" value="ECO:0007669"/>
    <property type="project" value="UniProtKB-KW"/>
</dbReference>
<comment type="similarity">
    <text evidence="4">In the N-terminal section; belongs to the N-acetylglucosamine-1-phosphate uridyltransferase family.</text>
</comment>
<evidence type="ECO:0000256" key="8">
    <source>
        <dbReference type="ARBA" id="ARBA00022723"/>
    </source>
</evidence>
<keyword evidence="9" id="KW-0677">Repeat</keyword>
<evidence type="ECO:0000256" key="14">
    <source>
        <dbReference type="ARBA" id="ARBA00023316"/>
    </source>
</evidence>
<dbReference type="GO" id="GO:0005737">
    <property type="term" value="C:cytoplasm"/>
    <property type="evidence" value="ECO:0007669"/>
    <property type="project" value="UniProtKB-SubCell"/>
</dbReference>
<keyword evidence="5" id="KW-0963">Cytoplasm</keyword>
<keyword evidence="8" id="KW-0479">Metal-binding</keyword>
<keyword evidence="13" id="KW-0012">Acyltransferase</keyword>
<dbReference type="RefSeq" id="WP_094234119.1">
    <property type="nucleotide sequence ID" value="NZ_CP016199.1"/>
</dbReference>
<dbReference type="InterPro" id="IPR018357">
    <property type="entry name" value="Hexapep_transf_CS"/>
</dbReference>
<dbReference type="GO" id="GO:0006048">
    <property type="term" value="P:UDP-N-acetylglucosamine biosynthetic process"/>
    <property type="evidence" value="ECO:0007669"/>
    <property type="project" value="InterPro"/>
</dbReference>
<dbReference type="InterPro" id="IPR011004">
    <property type="entry name" value="Trimer_LpxA-like_sf"/>
</dbReference>
<keyword evidence="6" id="KW-0808">Transferase</keyword>
<keyword evidence="14" id="KW-0961">Cell wall biogenesis/degradation</keyword>
<accession>A0A223ASI5</accession>
<proteinExistence type="inferred from homology"/>
<evidence type="ECO:0000256" key="12">
    <source>
        <dbReference type="ARBA" id="ARBA00022984"/>
    </source>
</evidence>
<comment type="subcellular location">
    <subcellularLocation>
        <location evidence="2">Cytoplasm</location>
    </subcellularLocation>
</comment>
<dbReference type="PANTHER" id="PTHR43584">
    <property type="entry name" value="NUCLEOTIDYL TRANSFERASE"/>
    <property type="match status" value="1"/>
</dbReference>
<comment type="function">
    <text evidence="17">Catalyzes the last two sequential reactions in the de novo biosynthetic pathway for UDP-N-acetylglucosamine (UDP-GlcNAc). The C-terminal domain catalyzes the transfer of acetyl group from acetyl coenzyme A to glucosamine-1-phosphate (GlcN-1-P) to produce N-acetylglucosamine-1-phosphate (GlcNAc-1-P), which is converted into UDP-GlcNAc by the transfer of uridine 5-monophosphate (from uridine 5-triphosphate), a reaction catalyzed by the N-terminal domain.</text>
</comment>
<dbReference type="AlphaFoldDB" id="A0A223ASI5"/>
<protein>
    <recommendedName>
        <fullName evidence="20">UDP-N-acetylglucosamine diphosphorylase</fullName>
    </recommendedName>
</protein>
<evidence type="ECO:0000256" key="15">
    <source>
        <dbReference type="ARBA" id="ARBA00048247"/>
    </source>
</evidence>
<evidence type="ECO:0000256" key="16">
    <source>
        <dbReference type="ARBA" id="ARBA00048493"/>
    </source>
</evidence>
<dbReference type="CDD" id="cd03353">
    <property type="entry name" value="LbH_GlmU_C"/>
    <property type="match status" value="1"/>
</dbReference>
<evidence type="ECO:0000256" key="9">
    <source>
        <dbReference type="ARBA" id="ARBA00022737"/>
    </source>
</evidence>
<evidence type="ECO:0000313" key="18">
    <source>
        <dbReference type="EMBL" id="ASS37885.1"/>
    </source>
</evidence>
<evidence type="ECO:0000256" key="6">
    <source>
        <dbReference type="ARBA" id="ARBA00022679"/>
    </source>
</evidence>
<dbReference type="GO" id="GO:0071555">
    <property type="term" value="P:cell wall organization"/>
    <property type="evidence" value="ECO:0007669"/>
    <property type="project" value="UniProtKB-KW"/>
</dbReference>
<comment type="catalytic activity">
    <reaction evidence="15">
        <text>alpha-D-glucosamine 1-phosphate + acetyl-CoA = N-acetyl-alpha-D-glucosamine 1-phosphate + CoA + H(+)</text>
        <dbReference type="Rhea" id="RHEA:13725"/>
        <dbReference type="ChEBI" id="CHEBI:15378"/>
        <dbReference type="ChEBI" id="CHEBI:57287"/>
        <dbReference type="ChEBI" id="CHEBI:57288"/>
        <dbReference type="ChEBI" id="CHEBI:57776"/>
        <dbReference type="ChEBI" id="CHEBI:58516"/>
        <dbReference type="EC" id="2.3.1.157"/>
    </reaction>
</comment>
<dbReference type="EMBL" id="CP016199">
    <property type="protein sequence ID" value="ASS37885.1"/>
    <property type="molecule type" value="Genomic_DNA"/>
</dbReference>
<evidence type="ECO:0000256" key="3">
    <source>
        <dbReference type="ARBA" id="ARBA00007707"/>
    </source>
</evidence>
<evidence type="ECO:0000313" key="19">
    <source>
        <dbReference type="Proteomes" id="UP000214689"/>
    </source>
</evidence>
<evidence type="ECO:0000256" key="11">
    <source>
        <dbReference type="ARBA" id="ARBA00022960"/>
    </source>
</evidence>
<dbReference type="OrthoDB" id="9775031at2"/>
<dbReference type="InterPro" id="IPR050065">
    <property type="entry name" value="GlmU-like"/>
</dbReference>